<feature type="transmembrane region" description="Helical" evidence="1">
    <location>
        <begin position="12"/>
        <end position="31"/>
    </location>
</feature>
<reference evidence="2 3" key="1">
    <citation type="submission" date="2021-03" db="EMBL/GenBank/DDBJ databases">
        <title>Genomic Encyclopedia of Type Strains, Phase IV (KMG-IV): sequencing the most valuable type-strain genomes for metagenomic binning, comparative biology and taxonomic classification.</title>
        <authorList>
            <person name="Goeker M."/>
        </authorList>
    </citation>
    <scope>NUCLEOTIDE SEQUENCE [LARGE SCALE GENOMIC DNA]</scope>
    <source>
        <strain evidence="2 3">DSM 26048</strain>
    </source>
</reference>
<dbReference type="Gene3D" id="3.30.2090.10">
    <property type="entry name" value="Multidrug efflux transporter AcrB TolC docking domain, DN and DC subdomains"/>
    <property type="match status" value="2"/>
</dbReference>
<dbReference type="Gene3D" id="3.30.70.1320">
    <property type="entry name" value="Multidrug efflux transporter AcrB pore domain like"/>
    <property type="match status" value="1"/>
</dbReference>
<dbReference type="Pfam" id="PF00873">
    <property type="entry name" value="ACR_tran"/>
    <property type="match status" value="2"/>
</dbReference>
<proteinExistence type="predicted"/>
<gene>
    <name evidence="2" type="ORF">J2Z66_000363</name>
</gene>
<dbReference type="SUPFAM" id="SSF82866">
    <property type="entry name" value="Multidrug efflux transporter AcrB transmembrane domain"/>
    <property type="match status" value="2"/>
</dbReference>
<dbReference type="PANTHER" id="PTHR32063:SF0">
    <property type="entry name" value="SWARMING MOTILITY PROTEIN SWRC"/>
    <property type="match status" value="1"/>
</dbReference>
<feature type="transmembrane region" description="Helical" evidence="1">
    <location>
        <begin position="326"/>
        <end position="345"/>
    </location>
</feature>
<dbReference type="RefSeq" id="WP_209969134.1">
    <property type="nucleotide sequence ID" value="NZ_JAGGLB010000001.1"/>
</dbReference>
<keyword evidence="1" id="KW-0812">Transmembrane</keyword>
<dbReference type="SUPFAM" id="SSF82693">
    <property type="entry name" value="Multidrug efflux transporter AcrB pore domain, PN1, PN2, PC1 and PC2 subdomains"/>
    <property type="match status" value="2"/>
</dbReference>
<feature type="transmembrane region" description="Helical" evidence="1">
    <location>
        <begin position="945"/>
        <end position="971"/>
    </location>
</feature>
<keyword evidence="3" id="KW-1185">Reference proteome</keyword>
<feature type="transmembrane region" description="Helical" evidence="1">
    <location>
        <begin position="455"/>
        <end position="482"/>
    </location>
</feature>
<evidence type="ECO:0000313" key="2">
    <source>
        <dbReference type="EMBL" id="MBP1988768.1"/>
    </source>
</evidence>
<dbReference type="EMBL" id="JAGGLB010000001">
    <property type="protein sequence ID" value="MBP1988768.1"/>
    <property type="molecule type" value="Genomic_DNA"/>
</dbReference>
<feature type="transmembrane region" description="Helical" evidence="1">
    <location>
        <begin position="842"/>
        <end position="862"/>
    </location>
</feature>
<evidence type="ECO:0000256" key="1">
    <source>
        <dbReference type="SAM" id="Phobius"/>
    </source>
</evidence>
<dbReference type="InterPro" id="IPR001036">
    <property type="entry name" value="Acrflvin-R"/>
</dbReference>
<name>A0ABS4IMN2_9BACL</name>
<dbReference type="Proteomes" id="UP001519287">
    <property type="component" value="Unassembled WGS sequence"/>
</dbReference>
<dbReference type="Gene3D" id="3.30.70.1430">
    <property type="entry name" value="Multidrug efflux transporter AcrB pore domain"/>
    <property type="match status" value="2"/>
</dbReference>
<dbReference type="InterPro" id="IPR027463">
    <property type="entry name" value="AcrB_DN_DC_subdom"/>
</dbReference>
<feature type="transmembrane region" description="Helical" evidence="1">
    <location>
        <begin position="868"/>
        <end position="889"/>
    </location>
</feature>
<protein>
    <submittedName>
        <fullName evidence="2">HAE1 family hydrophobic/amphiphilic exporter-1</fullName>
    </submittedName>
</protein>
<comment type="caution">
    <text evidence="2">The sequence shown here is derived from an EMBL/GenBank/DDBJ whole genome shotgun (WGS) entry which is preliminary data.</text>
</comment>
<keyword evidence="1" id="KW-1133">Transmembrane helix</keyword>
<feature type="transmembrane region" description="Helical" evidence="1">
    <location>
        <begin position="508"/>
        <end position="528"/>
    </location>
</feature>
<dbReference type="Gene3D" id="1.20.1640.10">
    <property type="entry name" value="Multidrug efflux transporter AcrB transmembrane domain"/>
    <property type="match status" value="2"/>
</dbReference>
<dbReference type="SUPFAM" id="SSF82714">
    <property type="entry name" value="Multidrug efflux transporter AcrB TolC docking domain, DN and DC subdomains"/>
    <property type="match status" value="1"/>
</dbReference>
<organism evidence="2 3">
    <name type="scientific">Paenibacillus eucommiae</name>
    <dbReference type="NCBI Taxonomy" id="1355755"/>
    <lineage>
        <taxon>Bacteria</taxon>
        <taxon>Bacillati</taxon>
        <taxon>Bacillota</taxon>
        <taxon>Bacilli</taxon>
        <taxon>Bacillales</taxon>
        <taxon>Paenibacillaceae</taxon>
        <taxon>Paenibacillus</taxon>
    </lineage>
</organism>
<dbReference type="Gene3D" id="3.30.70.1440">
    <property type="entry name" value="Multidrug efflux transporter AcrB pore domain"/>
    <property type="match status" value="1"/>
</dbReference>
<dbReference type="PRINTS" id="PR00702">
    <property type="entry name" value="ACRIFLAVINRP"/>
</dbReference>
<accession>A0ABS4IMN2</accession>
<feature type="transmembrane region" description="Helical" evidence="1">
    <location>
        <begin position="352"/>
        <end position="369"/>
    </location>
</feature>
<sequence length="991" mass="106567">MTWFTKWAFVNKAAVLFMAVLFMGLGIFSYFKLPMEYLPSADRPEVSITIIGQGFDAQTMLTGATEPLEHALSIVKGKKEMFSTSADGFAKIEMTFDSGMNMKDAKANVQEAVNAITLPQGMSKPFVVQFNTSMRPIAQLSLTFKDGLTKENIALAQDRILPKFQQINGVSSAVLSGASESRVWIHPDKDKLAQAKVPLQALTGALKGQNMSAAIGEKSIDGKASEIKVIGNLTDLAAVGNLIIAPGIKLKDVAAVEAASNQESIMRVNGKDSLEIIVTKDASSNAVTIGKEIATTAEGIQKQYPNATAEIYNATSDKVVSSVNSMMREVLLGALFAAIVILLFLRNLRSTLITVFSIPLSLGLTLFLLSKSGVTLNLLTLGGVAVAVGRLVDDSIVVIENIFRRTQKAEFSKELIIDSVREVAKAITASTLTTVAVFLPIGLLEGTLQAFLLPFALTVTYALLSSLFVALTVVPLMSAWLLRNASLKPHREPGRLLHVLAWALNHKIIAIGLSLFLFIGSIVMYIALPKGAVSAEDDTSLSFGLTYSPETPATTFKEKAIEFEKFIMSQSEVKYVIMQLGNSEENAKSGQVVSSRNAQYSVLLKEGVNADHFREQINSYDADSDTGPKVTPVTLDLTGDNKQELAKAAAVVTAAVKAIEGVEDVSSNQDETKPGYAIVVDPALANPQETALTIRSLLNPTPIGSMVLDGRDTPVFLDGMIHPSTSTDLAGLQIMTRTGTAALSSIAKIEKTNGSSSFYQKNGQPYIRITAQVITDKMSDMNTEISTVIKDLKLPSSIAVVQGGAFIDQTGDFTDLYMNMLVSIGIVFLIMLITFKTFRAPIACILSLPFAAIGAVLAMMVTGTPFEMTSIFGIVMLIGIVVTNAIVLIDRVNQNEQNMNIREALLEAASSRMRPILMTAVATICAMLPLLFAKSEQGSLVSKGLAVVVIGGLSFATVFTLIMVPTFYEALHYMKARRERKQQADANMVAA</sequence>
<feature type="transmembrane region" description="Helical" evidence="1">
    <location>
        <begin position="816"/>
        <end position="835"/>
    </location>
</feature>
<feature type="transmembrane region" description="Helical" evidence="1">
    <location>
        <begin position="423"/>
        <end position="443"/>
    </location>
</feature>
<dbReference type="PANTHER" id="PTHR32063">
    <property type="match status" value="1"/>
</dbReference>
<feature type="transmembrane region" description="Helical" evidence="1">
    <location>
        <begin position="381"/>
        <end position="403"/>
    </location>
</feature>
<keyword evidence="1" id="KW-0472">Membrane</keyword>
<feature type="transmembrane region" description="Helical" evidence="1">
    <location>
        <begin position="916"/>
        <end position="933"/>
    </location>
</feature>
<evidence type="ECO:0000313" key="3">
    <source>
        <dbReference type="Proteomes" id="UP001519287"/>
    </source>
</evidence>